<reference evidence="6 7" key="1">
    <citation type="submission" date="2016-03" db="EMBL/GenBank/DDBJ databases">
        <authorList>
            <person name="Ploux O."/>
        </authorList>
    </citation>
    <scope>NUCLEOTIDE SEQUENCE [LARGE SCALE GENOMIC DNA]</scope>
    <source>
        <strain evidence="6 7">BER2</strain>
    </source>
</reference>
<dbReference type="PROSITE" id="PS00134">
    <property type="entry name" value="TRYPSIN_HIS"/>
    <property type="match status" value="1"/>
</dbReference>
<gene>
    <name evidence="6" type="ORF">AZI85_00670</name>
</gene>
<dbReference type="OrthoDB" id="5293694at2"/>
<evidence type="ECO:0000256" key="3">
    <source>
        <dbReference type="ARBA" id="ARBA00022670"/>
    </source>
</evidence>
<dbReference type="PRINTS" id="PR00722">
    <property type="entry name" value="CHYMOTRYPSIN"/>
</dbReference>
<dbReference type="InterPro" id="IPR050127">
    <property type="entry name" value="Serine_Proteases_S1"/>
</dbReference>
<accession>A0A150WVM8</accession>
<dbReference type="PANTHER" id="PTHR24264">
    <property type="entry name" value="TRYPSIN-RELATED"/>
    <property type="match status" value="1"/>
</dbReference>
<comment type="subcellular location">
    <subcellularLocation>
        <location evidence="1">Secreted</location>
    </subcellularLocation>
</comment>
<evidence type="ECO:0000256" key="4">
    <source>
        <dbReference type="ARBA" id="ARBA00022801"/>
    </source>
</evidence>
<dbReference type="GO" id="GO:0004252">
    <property type="term" value="F:serine-type endopeptidase activity"/>
    <property type="evidence" value="ECO:0007669"/>
    <property type="project" value="InterPro"/>
</dbReference>
<dbReference type="Pfam" id="PF00089">
    <property type="entry name" value="Trypsin"/>
    <property type="match status" value="1"/>
</dbReference>
<evidence type="ECO:0000313" key="7">
    <source>
        <dbReference type="Proteomes" id="UP000075391"/>
    </source>
</evidence>
<evidence type="ECO:0000256" key="1">
    <source>
        <dbReference type="ARBA" id="ARBA00004613"/>
    </source>
</evidence>
<dbReference type="PANTHER" id="PTHR24264:SF65">
    <property type="entry name" value="SRCR DOMAIN-CONTAINING PROTEIN"/>
    <property type="match status" value="1"/>
</dbReference>
<dbReference type="InterPro" id="IPR018114">
    <property type="entry name" value="TRYPSIN_HIS"/>
</dbReference>
<keyword evidence="3 6" id="KW-0645">Protease</keyword>
<dbReference type="GO" id="GO:0005615">
    <property type="term" value="C:extracellular space"/>
    <property type="evidence" value="ECO:0007669"/>
    <property type="project" value="TreeGrafter"/>
</dbReference>
<dbReference type="SMART" id="SM00020">
    <property type="entry name" value="Tryp_SPc"/>
    <property type="match status" value="1"/>
</dbReference>
<comment type="caution">
    <text evidence="6">The sequence shown here is derived from an EMBL/GenBank/DDBJ whole genome shotgun (WGS) entry which is preliminary data.</text>
</comment>
<name>A0A150WVM8_BDEBC</name>
<evidence type="ECO:0000259" key="5">
    <source>
        <dbReference type="PROSITE" id="PS50240"/>
    </source>
</evidence>
<dbReference type="Proteomes" id="UP000075391">
    <property type="component" value="Unassembled WGS sequence"/>
</dbReference>
<sequence>MGLLAFTHCRGLRCNYPGGYVKLNKLVLAGLVSSLALTACSPQASNQGEIQTTGEGIIGGKVVEAGDKIQESIVAVYDAVEGQLCTGSLLPNNLVLTAAHCIGTEPEAMYVFFGTEVNKFAVRRQVDKVAISSLWETRQYEDFDTGDIALMHFQGEVPAGYKPATFLSETNKKLLKKGAKVVLAGYGITDGVTGDGAGTLRVTSVKIADPKFSLTEVKLDQTGGTGACHGDSGGPAYIEVKGKYYLWGVTSRGVEDAENDCSKYSAYTSALAHKVWLNRMANKLSVSLANPEISK</sequence>
<dbReference type="InterPro" id="IPR009003">
    <property type="entry name" value="Peptidase_S1_PA"/>
</dbReference>
<proteinExistence type="predicted"/>
<dbReference type="InterPro" id="IPR043504">
    <property type="entry name" value="Peptidase_S1_PA_chymotrypsin"/>
</dbReference>
<dbReference type="InterPro" id="IPR001254">
    <property type="entry name" value="Trypsin_dom"/>
</dbReference>
<evidence type="ECO:0000256" key="2">
    <source>
        <dbReference type="ARBA" id="ARBA00022525"/>
    </source>
</evidence>
<organism evidence="6 7">
    <name type="scientific">Bdellovibrio bacteriovorus</name>
    <dbReference type="NCBI Taxonomy" id="959"/>
    <lineage>
        <taxon>Bacteria</taxon>
        <taxon>Pseudomonadati</taxon>
        <taxon>Bdellovibrionota</taxon>
        <taxon>Bdellovibrionia</taxon>
        <taxon>Bdellovibrionales</taxon>
        <taxon>Pseudobdellovibrionaceae</taxon>
        <taxon>Bdellovibrio</taxon>
    </lineage>
</organism>
<dbReference type="InterPro" id="IPR001314">
    <property type="entry name" value="Peptidase_S1A"/>
</dbReference>
<dbReference type="EMBL" id="LUKF01000001">
    <property type="protein sequence ID" value="KYG70494.1"/>
    <property type="molecule type" value="Genomic_DNA"/>
</dbReference>
<dbReference type="GO" id="GO:0006508">
    <property type="term" value="P:proteolysis"/>
    <property type="evidence" value="ECO:0007669"/>
    <property type="project" value="UniProtKB-KW"/>
</dbReference>
<keyword evidence="2" id="KW-0964">Secreted</keyword>
<dbReference type="Gene3D" id="2.40.10.10">
    <property type="entry name" value="Trypsin-like serine proteases"/>
    <property type="match status" value="1"/>
</dbReference>
<feature type="domain" description="Peptidase S1" evidence="5">
    <location>
        <begin position="57"/>
        <end position="282"/>
    </location>
</feature>
<dbReference type="AlphaFoldDB" id="A0A150WVM8"/>
<evidence type="ECO:0000313" key="6">
    <source>
        <dbReference type="EMBL" id="KYG70494.1"/>
    </source>
</evidence>
<protein>
    <submittedName>
        <fullName evidence="6">Serine protease</fullName>
    </submittedName>
</protein>
<keyword evidence="4" id="KW-0378">Hydrolase</keyword>
<dbReference type="SUPFAM" id="SSF50494">
    <property type="entry name" value="Trypsin-like serine proteases"/>
    <property type="match status" value="1"/>
</dbReference>
<dbReference type="PROSITE" id="PS50240">
    <property type="entry name" value="TRYPSIN_DOM"/>
    <property type="match status" value="1"/>
</dbReference>